<evidence type="ECO:0000313" key="2">
    <source>
        <dbReference type="EMBL" id="EWC61820.1"/>
    </source>
</evidence>
<keyword evidence="1" id="KW-0812">Transmembrane</keyword>
<feature type="transmembrane region" description="Helical" evidence="1">
    <location>
        <begin position="105"/>
        <end position="125"/>
    </location>
</feature>
<comment type="caution">
    <text evidence="2">The sequence shown here is derived from an EMBL/GenBank/DDBJ whole genome shotgun (WGS) entry which is preliminary data.</text>
</comment>
<evidence type="ECO:0000256" key="1">
    <source>
        <dbReference type="SAM" id="Phobius"/>
    </source>
</evidence>
<dbReference type="AlphaFoldDB" id="W7ILP6"/>
<keyword evidence="1" id="KW-0472">Membrane</keyword>
<dbReference type="EMBL" id="AYXG01000101">
    <property type="protein sequence ID" value="EWC61820.1"/>
    <property type="molecule type" value="Genomic_DNA"/>
</dbReference>
<reference evidence="2 3" key="1">
    <citation type="journal article" date="2014" name="Genome Announc.">
        <title>Draft Genome Sequence of the Antitrypanosomally Active Sponge-Associated Bacterium Actinokineospora sp. Strain EG49.</title>
        <authorList>
            <person name="Harjes J."/>
            <person name="Ryu T."/>
            <person name="Abdelmohsen U.R."/>
            <person name="Moitinho-Silva L."/>
            <person name="Horn H."/>
            <person name="Ravasi T."/>
            <person name="Hentschel U."/>
        </authorList>
    </citation>
    <scope>NUCLEOTIDE SEQUENCE [LARGE SCALE GENOMIC DNA]</scope>
    <source>
        <strain evidence="2 3">EG49</strain>
    </source>
</reference>
<accession>W7ILP6</accession>
<evidence type="ECO:0000313" key="3">
    <source>
        <dbReference type="Proteomes" id="UP000019277"/>
    </source>
</evidence>
<dbReference type="eggNOG" id="ENOG50331CT">
    <property type="taxonomic scope" value="Bacteria"/>
</dbReference>
<organism evidence="2 3">
    <name type="scientific">Actinokineospora spheciospongiae</name>
    <dbReference type="NCBI Taxonomy" id="909613"/>
    <lineage>
        <taxon>Bacteria</taxon>
        <taxon>Bacillati</taxon>
        <taxon>Actinomycetota</taxon>
        <taxon>Actinomycetes</taxon>
        <taxon>Pseudonocardiales</taxon>
        <taxon>Pseudonocardiaceae</taxon>
        <taxon>Actinokineospora</taxon>
    </lineage>
</organism>
<keyword evidence="3" id="KW-1185">Reference proteome</keyword>
<name>W7ILP6_9PSEU</name>
<keyword evidence="1" id="KW-1133">Transmembrane helix</keyword>
<feature type="transmembrane region" description="Helical" evidence="1">
    <location>
        <begin position="46"/>
        <end position="65"/>
    </location>
</feature>
<proteinExistence type="predicted"/>
<sequence>MLLVVLGVVALGIGGWAYFAPEAWYGSFPGFGLRWLPVLGPYNQHLSSDVGALYLGFAVLTLLAAGRAADTALVRATGAAWLVFNVFHTAYHLRHLDMHSATDNLLNAVSSGVFLLISAALLLPLRRGSAARG</sequence>
<gene>
    <name evidence="2" type="ORF">UO65_2879</name>
</gene>
<feature type="transmembrane region" description="Helical" evidence="1">
    <location>
        <begin position="72"/>
        <end position="93"/>
    </location>
</feature>
<protein>
    <submittedName>
        <fullName evidence="2">Uncharacterized protein</fullName>
    </submittedName>
</protein>
<dbReference type="Proteomes" id="UP000019277">
    <property type="component" value="Unassembled WGS sequence"/>
</dbReference>